<sequence length="138" mass="15468">MMEAVQKLDRDGATGKIVVLKKKTKLRKIIPSTILREISIFHNNGCLSIEEKKKPEKEIDRSIPEVRERGGATGNIVALKKKTKLGFSINFPTIEQLHRNMLMGRSLITEGCLWMLNVVELFQTGGLVDLVVDLVQLG</sequence>
<dbReference type="AlphaFoldDB" id="A0A7J0DA67"/>
<organism evidence="1 2">
    <name type="scientific">Actinidia rufa</name>
    <dbReference type="NCBI Taxonomy" id="165716"/>
    <lineage>
        <taxon>Eukaryota</taxon>
        <taxon>Viridiplantae</taxon>
        <taxon>Streptophyta</taxon>
        <taxon>Embryophyta</taxon>
        <taxon>Tracheophyta</taxon>
        <taxon>Spermatophyta</taxon>
        <taxon>Magnoliopsida</taxon>
        <taxon>eudicotyledons</taxon>
        <taxon>Gunneridae</taxon>
        <taxon>Pentapetalae</taxon>
        <taxon>asterids</taxon>
        <taxon>Ericales</taxon>
        <taxon>Actinidiaceae</taxon>
        <taxon>Actinidia</taxon>
    </lineage>
</organism>
<reference evidence="2" key="1">
    <citation type="submission" date="2019-07" db="EMBL/GenBank/DDBJ databases">
        <title>De Novo Assembly of kiwifruit Actinidia rufa.</title>
        <authorList>
            <person name="Sugita-Konishi S."/>
            <person name="Sato K."/>
            <person name="Mori E."/>
            <person name="Abe Y."/>
            <person name="Kisaki G."/>
            <person name="Hamano K."/>
            <person name="Suezawa K."/>
            <person name="Otani M."/>
            <person name="Fukuda T."/>
            <person name="Manabe T."/>
            <person name="Gomi K."/>
            <person name="Tabuchi M."/>
            <person name="Akimitsu K."/>
            <person name="Kataoka I."/>
        </authorList>
    </citation>
    <scope>NUCLEOTIDE SEQUENCE [LARGE SCALE GENOMIC DNA]</scope>
    <source>
        <strain evidence="2">cv. Fuchu</strain>
    </source>
</reference>
<dbReference type="Proteomes" id="UP000585474">
    <property type="component" value="Unassembled WGS sequence"/>
</dbReference>
<dbReference type="EMBL" id="BJWL01000130">
    <property type="protein sequence ID" value="GFS30779.1"/>
    <property type="molecule type" value="Genomic_DNA"/>
</dbReference>
<dbReference type="GO" id="GO:1990904">
    <property type="term" value="C:ribonucleoprotein complex"/>
    <property type="evidence" value="ECO:0007669"/>
    <property type="project" value="UniProtKB-KW"/>
</dbReference>
<accession>A0A7J0DA67</accession>
<keyword evidence="1" id="KW-0687">Ribonucleoprotein</keyword>
<gene>
    <name evidence="1" type="ORF">Acr_00g0013990</name>
</gene>
<protein>
    <submittedName>
        <fullName evidence="1">U1 small nuclear ribonucleoprotein-70K</fullName>
    </submittedName>
</protein>
<comment type="caution">
    <text evidence="1">The sequence shown here is derived from an EMBL/GenBank/DDBJ whole genome shotgun (WGS) entry which is preliminary data.</text>
</comment>
<name>A0A7J0DA67_9ERIC</name>
<keyword evidence="2" id="KW-1185">Reference proteome</keyword>
<proteinExistence type="predicted"/>
<evidence type="ECO:0000313" key="2">
    <source>
        <dbReference type="Proteomes" id="UP000585474"/>
    </source>
</evidence>
<evidence type="ECO:0000313" key="1">
    <source>
        <dbReference type="EMBL" id="GFS30779.1"/>
    </source>
</evidence>